<dbReference type="WBParaSite" id="ES5_v2.g6952.t1">
    <property type="protein sequence ID" value="ES5_v2.g6952.t1"/>
    <property type="gene ID" value="ES5_v2.g6952"/>
</dbReference>
<evidence type="ECO:0000313" key="1">
    <source>
        <dbReference type="Proteomes" id="UP000887579"/>
    </source>
</evidence>
<accession>A0AC34GR18</accession>
<dbReference type="Proteomes" id="UP000887579">
    <property type="component" value="Unplaced"/>
</dbReference>
<name>A0AC34GR18_9BILA</name>
<proteinExistence type="predicted"/>
<sequence length="118" mass="13906">MNHLRSVFETDEQRAKSRRASVQSTASGKSFAPIAIVPASHRVPFNNGLHYSRRRQKKQILYQHFYYNFILAKSITALQRFTARTCYFLYHCKRINFKTIINNDKNEKKEKEATTMSD</sequence>
<protein>
    <submittedName>
        <fullName evidence="2">Uncharacterized protein</fullName>
    </submittedName>
</protein>
<reference evidence="2" key="1">
    <citation type="submission" date="2022-11" db="UniProtKB">
        <authorList>
            <consortium name="WormBaseParasite"/>
        </authorList>
    </citation>
    <scope>IDENTIFICATION</scope>
</reference>
<evidence type="ECO:0000313" key="2">
    <source>
        <dbReference type="WBParaSite" id="ES5_v2.g6952.t1"/>
    </source>
</evidence>
<organism evidence="1 2">
    <name type="scientific">Panagrolaimus sp. ES5</name>
    <dbReference type="NCBI Taxonomy" id="591445"/>
    <lineage>
        <taxon>Eukaryota</taxon>
        <taxon>Metazoa</taxon>
        <taxon>Ecdysozoa</taxon>
        <taxon>Nematoda</taxon>
        <taxon>Chromadorea</taxon>
        <taxon>Rhabditida</taxon>
        <taxon>Tylenchina</taxon>
        <taxon>Panagrolaimomorpha</taxon>
        <taxon>Panagrolaimoidea</taxon>
        <taxon>Panagrolaimidae</taxon>
        <taxon>Panagrolaimus</taxon>
    </lineage>
</organism>